<gene>
    <name evidence="1" type="ORF">SYYSPA8_20965</name>
</gene>
<dbReference type="RefSeq" id="WP_323448839.1">
    <property type="nucleotide sequence ID" value="NZ_BSBI01000009.1"/>
</dbReference>
<comment type="caution">
    <text evidence="1">The sequence shown here is derived from an EMBL/GenBank/DDBJ whole genome shotgun (WGS) entry which is preliminary data.</text>
</comment>
<evidence type="ECO:0000313" key="2">
    <source>
        <dbReference type="Proteomes" id="UP001291653"/>
    </source>
</evidence>
<dbReference type="InterPro" id="IPR012334">
    <property type="entry name" value="Pectin_lyas_fold"/>
</dbReference>
<reference evidence="1 2" key="1">
    <citation type="submission" date="2022-10" db="EMBL/GenBank/DDBJ databases">
        <title>Draft genome sequence of Streptomyces sp. YSPA8.</title>
        <authorList>
            <person name="Moriuchi R."/>
            <person name="Dohra H."/>
            <person name="Yamamura H."/>
            <person name="Kodani S."/>
        </authorList>
    </citation>
    <scope>NUCLEOTIDE SEQUENCE [LARGE SCALE GENOMIC DNA]</scope>
    <source>
        <strain evidence="1 2">YSPA8</strain>
    </source>
</reference>
<dbReference type="Proteomes" id="UP001291653">
    <property type="component" value="Unassembled WGS sequence"/>
</dbReference>
<keyword evidence="2" id="KW-1185">Reference proteome</keyword>
<dbReference type="InterPro" id="IPR011050">
    <property type="entry name" value="Pectin_lyase_fold/virulence"/>
</dbReference>
<organism evidence="1 2">
    <name type="scientific">Streptomyces yaizuensis</name>
    <dbReference type="NCBI Taxonomy" id="2989713"/>
    <lineage>
        <taxon>Bacteria</taxon>
        <taxon>Bacillati</taxon>
        <taxon>Actinomycetota</taxon>
        <taxon>Actinomycetes</taxon>
        <taxon>Kitasatosporales</taxon>
        <taxon>Streptomycetaceae</taxon>
        <taxon>Streptomyces</taxon>
    </lineage>
</organism>
<evidence type="ECO:0000313" key="1">
    <source>
        <dbReference type="EMBL" id="GLF96812.1"/>
    </source>
</evidence>
<accession>A0ABQ5P2H4</accession>
<name>A0ABQ5P2H4_9ACTN</name>
<dbReference type="SUPFAM" id="SSF51126">
    <property type="entry name" value="Pectin lyase-like"/>
    <property type="match status" value="1"/>
</dbReference>
<sequence length="421" mass="44307">MTAPGPSGGDDTASLQRAIDTAAALPLDAQGFRGAVRLAPGRYRIGGTLRITASGVVLRGSGGATVLAADGARARTLITFGNTASYGVVGTPARVADAYVPVGGTALTLSSTAGLTVGSAIVVERPTTQEWIDAIGMRGIFTPNWSLRFERRITAISGNRVTLDVPLTTALEQQYTQATVYRYTFPRISRVGLENLSADGGAMSADPAYATGFHNAALWEFNAVEDSWVSNVVARRFGGAGQTGLGPQSRRVSVLRTQMLDMITTDSSARSNAYLLQGQQNLVRDCQVTATKVHAFTTYGRQAGPNVFSRCTATLVQTTYDSGGHQRWGSGTLYDQLSVDGSLLLVNNGDRGSGHGWSDANSTAYNCVTEGYRVQGPPTAHNWAFGCTGTLLDGSDGEIVSPGTPVLPASLYDQQLADRTP</sequence>
<dbReference type="Gene3D" id="2.160.20.10">
    <property type="entry name" value="Single-stranded right-handed beta-helix, Pectin lyase-like"/>
    <property type="match status" value="1"/>
</dbReference>
<proteinExistence type="predicted"/>
<dbReference type="EMBL" id="BSBI01000009">
    <property type="protein sequence ID" value="GLF96812.1"/>
    <property type="molecule type" value="Genomic_DNA"/>
</dbReference>
<protein>
    <submittedName>
        <fullName evidence="1">Peptidoglycan-binding protein</fullName>
    </submittedName>
</protein>